<organism evidence="2 3">
    <name type="scientific">Wujia chipingensis</name>
    <dbReference type="NCBI Taxonomy" id="2763670"/>
    <lineage>
        <taxon>Bacteria</taxon>
        <taxon>Bacillati</taxon>
        <taxon>Bacillota</taxon>
        <taxon>Clostridia</taxon>
        <taxon>Lachnospirales</taxon>
        <taxon>Lachnospiraceae</taxon>
        <taxon>Wujia</taxon>
    </lineage>
</organism>
<dbReference type="RefSeq" id="WP_249321869.1">
    <property type="nucleotide sequence ID" value="NZ_CP060632.1"/>
</dbReference>
<dbReference type="EMBL" id="CP060632">
    <property type="protein sequence ID" value="QNM00975.1"/>
    <property type="molecule type" value="Genomic_DNA"/>
</dbReference>
<dbReference type="KEGG" id="wcp:H9Q76_06805"/>
<keyword evidence="3" id="KW-1185">Reference proteome</keyword>
<keyword evidence="1" id="KW-0472">Membrane</keyword>
<sequence length="175" mass="19949">MDLETIALIAMGGCLFLWLVVNFIITLHNVLKAKAAGLTVQVQCEKCGTIYEVTGKEATRPAMIKYKKSSRTHISNGAFVNTQKYSHYAKKFYCPCCDKKTYGKVLDIQELQYEGQDSTIKELGKGFLRMVIGCTIILILAQIPFQIGKKQREREVQQMKEQQYEDLKNKADNRN</sequence>
<keyword evidence="1" id="KW-0812">Transmembrane</keyword>
<dbReference type="AlphaFoldDB" id="A0A7G9FQZ3"/>
<keyword evidence="1" id="KW-1133">Transmembrane helix</keyword>
<evidence type="ECO:0000313" key="3">
    <source>
        <dbReference type="Proteomes" id="UP000515819"/>
    </source>
</evidence>
<feature type="transmembrane region" description="Helical" evidence="1">
    <location>
        <begin position="126"/>
        <end position="145"/>
    </location>
</feature>
<evidence type="ECO:0000313" key="2">
    <source>
        <dbReference type="EMBL" id="QNM00975.1"/>
    </source>
</evidence>
<evidence type="ECO:0000256" key="1">
    <source>
        <dbReference type="SAM" id="Phobius"/>
    </source>
</evidence>
<accession>A0A7G9FQZ3</accession>
<reference evidence="2 3" key="1">
    <citation type="submission" date="2020-08" db="EMBL/GenBank/DDBJ databases">
        <authorList>
            <person name="Liu C."/>
            <person name="Sun Q."/>
        </authorList>
    </citation>
    <scope>NUCLEOTIDE SEQUENCE [LARGE SCALE GENOMIC DNA]</scope>
    <source>
        <strain evidence="2 3">NSJ-4</strain>
    </source>
</reference>
<proteinExistence type="predicted"/>
<dbReference type="Proteomes" id="UP000515819">
    <property type="component" value="Chromosome"/>
</dbReference>
<name>A0A7G9FQZ3_9FIRM</name>
<protein>
    <submittedName>
        <fullName evidence="2">Uncharacterized protein</fullName>
    </submittedName>
</protein>
<feature type="transmembrane region" description="Helical" evidence="1">
    <location>
        <begin position="6"/>
        <end position="25"/>
    </location>
</feature>
<gene>
    <name evidence="2" type="ORF">H9Q76_06805</name>
</gene>